<feature type="transmembrane region" description="Helical" evidence="1">
    <location>
        <begin position="471"/>
        <end position="488"/>
    </location>
</feature>
<proteinExistence type="predicted"/>
<dbReference type="AlphaFoldDB" id="A0A6G1X7Z1"/>
<name>A0A6G1X7Z1_9BACI</name>
<evidence type="ECO:0000313" key="2">
    <source>
        <dbReference type="EMBL" id="MRG87049.1"/>
    </source>
</evidence>
<feature type="transmembrane region" description="Helical" evidence="1">
    <location>
        <begin position="500"/>
        <end position="517"/>
    </location>
</feature>
<organism evidence="2 3">
    <name type="scientific">Salinibacillus xinjiangensis</name>
    <dbReference type="NCBI Taxonomy" id="1229268"/>
    <lineage>
        <taxon>Bacteria</taxon>
        <taxon>Bacillati</taxon>
        <taxon>Bacillota</taxon>
        <taxon>Bacilli</taxon>
        <taxon>Bacillales</taxon>
        <taxon>Bacillaceae</taxon>
        <taxon>Salinibacillus</taxon>
    </lineage>
</organism>
<sequence>MEKLRKKLFWLIPLAIVLVGLAILYIINLQRFTAPPTEDWSRDLPIATIDGYHDPQVEVNEGQVDIIYSQNKELVKKSFDSDLREIKEEPIPTKVDSWDDFYVYKDKVFYFDEEKIMNGATTEVIAEAELFHPANDQIYYAKGQDIFALNLNTNDTQKVVGVSHPVQEIQSSDNYLLVYTNNLNRGQLTFFEKQENDQYKEVISKEVNVGASNKINQMVFTSDQNKIYLGVSAESQSSQNKQFFFLYSEFSIQNPEIELVDLKPYDPVTKGPLENISQFELRPVDGGLEVLFRSVGFTYTDTNDNQAMNIYSMLIGDNSEITVERRSNNYALASAPFFFGDEAVGWKEIADQNQYQLKLASSNPNVVEQAEKTSVEEYLVGFGMSIGSLSTSVFLLYFMIVWTIIPIVYLGVVSLFYRYKDRNRDMNNNPWILYLGVLIYVAGALVMRDHLFPANAYLHAPDYIKFAGNDFFFILLFALFSLISVKLIKRDWGVIGKYSYFLGIQYLLYIVVLGPFYF</sequence>
<evidence type="ECO:0000256" key="1">
    <source>
        <dbReference type="SAM" id="Phobius"/>
    </source>
</evidence>
<dbReference type="OrthoDB" id="2444734at2"/>
<feature type="transmembrane region" description="Helical" evidence="1">
    <location>
        <begin position="394"/>
        <end position="419"/>
    </location>
</feature>
<protein>
    <submittedName>
        <fullName evidence="2">Uncharacterized protein</fullName>
    </submittedName>
</protein>
<keyword evidence="1" id="KW-0812">Transmembrane</keyword>
<keyword evidence="1" id="KW-1133">Transmembrane helix</keyword>
<keyword evidence="1" id="KW-0472">Membrane</keyword>
<dbReference type="Proteomes" id="UP000480185">
    <property type="component" value="Unassembled WGS sequence"/>
</dbReference>
<gene>
    <name evidence="2" type="ORF">GH754_12090</name>
</gene>
<reference evidence="2 3" key="1">
    <citation type="submission" date="2019-11" db="EMBL/GenBank/DDBJ databases">
        <authorList>
            <person name="Li J."/>
        </authorList>
    </citation>
    <scope>NUCLEOTIDE SEQUENCE [LARGE SCALE GENOMIC DNA]</scope>
    <source>
        <strain evidence="2 3">J4</strain>
    </source>
</reference>
<feature type="transmembrane region" description="Helical" evidence="1">
    <location>
        <begin position="431"/>
        <end position="451"/>
    </location>
</feature>
<accession>A0A6G1X7Z1</accession>
<evidence type="ECO:0000313" key="3">
    <source>
        <dbReference type="Proteomes" id="UP000480185"/>
    </source>
</evidence>
<dbReference type="SUPFAM" id="SSF82171">
    <property type="entry name" value="DPP6 N-terminal domain-like"/>
    <property type="match status" value="1"/>
</dbReference>
<dbReference type="RefSeq" id="WP_153728940.1">
    <property type="nucleotide sequence ID" value="NZ_WJNH01000007.1"/>
</dbReference>
<keyword evidence="3" id="KW-1185">Reference proteome</keyword>
<comment type="caution">
    <text evidence="2">The sequence shown here is derived from an EMBL/GenBank/DDBJ whole genome shotgun (WGS) entry which is preliminary data.</text>
</comment>
<dbReference type="EMBL" id="WJNH01000007">
    <property type="protein sequence ID" value="MRG87049.1"/>
    <property type="molecule type" value="Genomic_DNA"/>
</dbReference>
<feature type="transmembrane region" description="Helical" evidence="1">
    <location>
        <begin position="7"/>
        <end position="27"/>
    </location>
</feature>